<dbReference type="PANTHER" id="PTHR36566">
    <property type="entry name" value="NICKEL INSERTION PROTEIN-RELATED"/>
    <property type="match status" value="1"/>
</dbReference>
<reference evidence="4" key="1">
    <citation type="submission" date="2020-12" db="EMBL/GenBank/DDBJ databases">
        <title>Clostridium thailandense sp. nov., a novel acetogenic bacterium isolated from peat land soil in Thailand.</title>
        <authorList>
            <person name="Chaikitkaew S."/>
            <person name="Birkeland N.K."/>
        </authorList>
    </citation>
    <scope>NUCLEOTIDE SEQUENCE</scope>
    <source>
        <strain evidence="4">DSM 17425</strain>
    </source>
</reference>
<comment type="caution">
    <text evidence="4">The sequence shown here is derived from an EMBL/GenBank/DDBJ whole genome shotgun (WGS) entry which is preliminary data.</text>
</comment>
<accession>A0A934I120</accession>
<keyword evidence="2 3" id="KW-0456">Lyase</keyword>
<dbReference type="Gene3D" id="3.10.20.300">
    <property type="entry name" value="mk0293 like domain"/>
    <property type="match status" value="1"/>
</dbReference>
<dbReference type="Pfam" id="PF01969">
    <property type="entry name" value="Ni_insertion"/>
    <property type="match status" value="1"/>
</dbReference>
<evidence type="ECO:0000256" key="2">
    <source>
        <dbReference type="ARBA" id="ARBA00023239"/>
    </source>
</evidence>
<comment type="catalytic activity">
    <reaction evidence="3">
        <text>Ni(II)-pyridinium-3,5-bisthiocarboxylate mononucleotide = pyridinium-3,5-bisthiocarboxylate mononucleotide + Ni(2+)</text>
        <dbReference type="Rhea" id="RHEA:54784"/>
        <dbReference type="ChEBI" id="CHEBI:49786"/>
        <dbReference type="ChEBI" id="CHEBI:137372"/>
        <dbReference type="ChEBI" id="CHEBI:137373"/>
        <dbReference type="EC" id="4.99.1.12"/>
    </reaction>
</comment>
<dbReference type="NCBIfam" id="TIGR00299">
    <property type="entry name" value="nickel pincer cofactor biosynthesis protein LarC"/>
    <property type="match status" value="1"/>
</dbReference>
<name>A0A934I120_9CLOT</name>
<dbReference type="AlphaFoldDB" id="A0A934I120"/>
<sequence>MKILYYDCFSGISGDMNLGALIDLGIDKNHLINELSKLNIDGYKISVEKTVKNGISGTKVDVILNHHHHDEHSHHHHEHHHRNLKDIENIINSSDLDSNIKHISLSIFKKVAEAEAKVHNKSIEEVHFHEVGAVDSIVDIVGAAICFAHLKVDKVISSTVEAGSGFVKCAHGLLPVPAPATVEILKNIPLKSNIPFEATTPTGAAIIAYLTDEFRDNKNFKINKIGYGIGNKDNKDIPNVLRVFLAEELDQKTDRPNEEFLQGEAEVLECNIDDMNPEMYEYIMELLFKEGALDVYLTPIIMKKGRPGIKLSVVYSKEQEKEIEKIILTETTTLGFRKYKVQRNMLRREFNKIQTKYGEFTIKNSYYGEKRVKYKAEYDECKKAALENNVSINEIYKEINQKI</sequence>
<dbReference type="GO" id="GO:0016829">
    <property type="term" value="F:lyase activity"/>
    <property type="evidence" value="ECO:0007669"/>
    <property type="project" value="UniProtKB-UniRule"/>
</dbReference>
<comment type="function">
    <text evidence="3">Involved in the biosynthesis of a nickel-pincer cofactor ((SCS)Ni(II) pincer complex). Binds Ni(2+), and functions in nickel delivery to pyridinium-3,5-bisthiocarboxylic acid mononucleotide (P2TMN), to form the mature cofactor. Is thus probably required for the activation of nickel-pincer cofactor-dependent enzymes.</text>
</comment>
<dbReference type="EC" id="4.99.1.12" evidence="3"/>
<gene>
    <name evidence="3 4" type="primary">larC</name>
    <name evidence="4" type="ORF">I6U51_15425</name>
</gene>
<dbReference type="GO" id="GO:0051604">
    <property type="term" value="P:protein maturation"/>
    <property type="evidence" value="ECO:0007669"/>
    <property type="project" value="UniProtKB-UniRule"/>
</dbReference>
<dbReference type="HAMAP" id="MF_01074">
    <property type="entry name" value="LarC"/>
    <property type="match status" value="1"/>
</dbReference>
<organism evidence="4 5">
    <name type="scientific">Clostridium aciditolerans</name>
    <dbReference type="NCBI Taxonomy" id="339861"/>
    <lineage>
        <taxon>Bacteria</taxon>
        <taxon>Bacillati</taxon>
        <taxon>Bacillota</taxon>
        <taxon>Clostridia</taxon>
        <taxon>Eubacteriales</taxon>
        <taxon>Clostridiaceae</taxon>
        <taxon>Clostridium</taxon>
    </lineage>
</organism>
<keyword evidence="5" id="KW-1185">Reference proteome</keyword>
<comment type="similarity">
    <text evidence="3">Belongs to the LarC family.</text>
</comment>
<evidence type="ECO:0000313" key="5">
    <source>
        <dbReference type="Proteomes" id="UP000622687"/>
    </source>
</evidence>
<keyword evidence="1 3" id="KW-0533">Nickel</keyword>
<dbReference type="GO" id="GO:0016151">
    <property type="term" value="F:nickel cation binding"/>
    <property type="evidence" value="ECO:0007669"/>
    <property type="project" value="UniProtKB-UniRule"/>
</dbReference>
<evidence type="ECO:0000313" key="4">
    <source>
        <dbReference type="EMBL" id="MBI6874075.1"/>
    </source>
</evidence>
<dbReference type="InterPro" id="IPR002822">
    <property type="entry name" value="Ni_insertion"/>
</dbReference>
<dbReference type="Gene3D" id="3.30.70.1380">
    <property type="entry name" value="Transcriptional regulatory protein pf0864 domain like"/>
    <property type="match status" value="1"/>
</dbReference>
<proteinExistence type="inferred from homology"/>
<evidence type="ECO:0000256" key="3">
    <source>
        <dbReference type="HAMAP-Rule" id="MF_01074"/>
    </source>
</evidence>
<dbReference type="RefSeq" id="WP_211143482.1">
    <property type="nucleotide sequence ID" value="NZ_JAEEGB010000017.1"/>
</dbReference>
<dbReference type="PANTHER" id="PTHR36566:SF1">
    <property type="entry name" value="PYRIDINIUM-3,5-BISTHIOCARBOXYLIC ACID MONONUCLEOTIDE NICKEL INSERTION PROTEIN"/>
    <property type="match status" value="1"/>
</dbReference>
<protein>
    <recommendedName>
        <fullName evidence="3">Pyridinium-3,5-bisthiocarboxylic acid mononucleotide nickel insertion protein</fullName>
        <shortName evidence="3">P2TMN nickel insertion protein</shortName>
        <ecNumber evidence="3">4.99.1.12</ecNumber>
    </recommendedName>
    <alternativeName>
        <fullName evidence="3">Nickel-pincer cofactor biosynthesis protein LarC</fullName>
    </alternativeName>
</protein>
<evidence type="ECO:0000256" key="1">
    <source>
        <dbReference type="ARBA" id="ARBA00022596"/>
    </source>
</evidence>
<dbReference type="EMBL" id="JAEEGB010000017">
    <property type="protein sequence ID" value="MBI6874075.1"/>
    <property type="molecule type" value="Genomic_DNA"/>
</dbReference>
<dbReference type="Proteomes" id="UP000622687">
    <property type="component" value="Unassembled WGS sequence"/>
</dbReference>